<organism evidence="2 3">
    <name type="scientific">Schwartzia succinivorans DSM 10502</name>
    <dbReference type="NCBI Taxonomy" id="1123243"/>
    <lineage>
        <taxon>Bacteria</taxon>
        <taxon>Bacillati</taxon>
        <taxon>Bacillota</taxon>
        <taxon>Negativicutes</taxon>
        <taxon>Selenomonadales</taxon>
        <taxon>Selenomonadaceae</taxon>
        <taxon>Schwartzia</taxon>
    </lineage>
</organism>
<feature type="transmembrane region" description="Helical" evidence="1">
    <location>
        <begin position="6"/>
        <end position="24"/>
    </location>
</feature>
<keyword evidence="3" id="KW-1185">Reference proteome</keyword>
<keyword evidence="1" id="KW-0472">Membrane</keyword>
<name>A0A1M5AYE0_9FIRM</name>
<protein>
    <submittedName>
        <fullName evidence="2">Uncharacterized protein</fullName>
    </submittedName>
</protein>
<evidence type="ECO:0000313" key="2">
    <source>
        <dbReference type="EMBL" id="SHF35230.1"/>
    </source>
</evidence>
<dbReference type="Proteomes" id="UP000184404">
    <property type="component" value="Unassembled WGS sequence"/>
</dbReference>
<reference evidence="2 3" key="1">
    <citation type="submission" date="2016-11" db="EMBL/GenBank/DDBJ databases">
        <authorList>
            <person name="Jaros S."/>
            <person name="Januszkiewicz K."/>
            <person name="Wedrychowicz H."/>
        </authorList>
    </citation>
    <scope>NUCLEOTIDE SEQUENCE [LARGE SCALE GENOMIC DNA]</scope>
    <source>
        <strain evidence="2 3">DSM 10502</strain>
    </source>
</reference>
<evidence type="ECO:0000256" key="1">
    <source>
        <dbReference type="SAM" id="Phobius"/>
    </source>
</evidence>
<dbReference type="RefSeq" id="WP_072936545.1">
    <property type="nucleotide sequence ID" value="NZ_FQUG01000015.1"/>
</dbReference>
<sequence length="88" mass="9988">MTEQEVAIRIICAFLGALCIINMFTKVIGPERKQQWFTVRSGWFVFLNYRGSLTKDWLYGTPKTIQGVGVALLMAACIALETWVIFLV</sequence>
<accession>A0A1M5AYE0</accession>
<feature type="transmembrane region" description="Helical" evidence="1">
    <location>
        <begin position="65"/>
        <end position="87"/>
    </location>
</feature>
<dbReference type="EMBL" id="FQUG01000015">
    <property type="protein sequence ID" value="SHF35230.1"/>
    <property type="molecule type" value="Genomic_DNA"/>
</dbReference>
<keyword evidence="1" id="KW-1133">Transmembrane helix</keyword>
<dbReference type="STRING" id="1123243.SAMN02745190_02462"/>
<evidence type="ECO:0000313" key="3">
    <source>
        <dbReference type="Proteomes" id="UP000184404"/>
    </source>
</evidence>
<proteinExistence type="predicted"/>
<dbReference type="AlphaFoldDB" id="A0A1M5AYE0"/>
<gene>
    <name evidence="2" type="ORF">SAMN02745190_02462</name>
</gene>
<dbReference type="OrthoDB" id="1683251at2"/>
<keyword evidence="1" id="KW-0812">Transmembrane</keyword>